<dbReference type="GO" id="GO:0046872">
    <property type="term" value="F:metal ion binding"/>
    <property type="evidence" value="ECO:0007669"/>
    <property type="project" value="UniProtKB-KW"/>
</dbReference>
<dbReference type="Pfam" id="PF02775">
    <property type="entry name" value="TPP_enzyme_C"/>
    <property type="match status" value="1"/>
</dbReference>
<dbReference type="GO" id="GO:0030976">
    <property type="term" value="F:thiamine pyrophosphate binding"/>
    <property type="evidence" value="ECO:0007669"/>
    <property type="project" value="InterPro"/>
</dbReference>
<evidence type="ECO:0000256" key="1">
    <source>
        <dbReference type="ARBA" id="ARBA00001946"/>
    </source>
</evidence>
<keyword evidence="8" id="KW-0411">Iron-sulfur</keyword>
<accession>A0A938BU31</accession>
<comment type="caution">
    <text evidence="12">The sequence shown here is derived from an EMBL/GenBank/DDBJ whole genome shotgun (WGS) entry which is preliminary data.</text>
</comment>
<dbReference type="SUPFAM" id="SSF52518">
    <property type="entry name" value="Thiamin diphosphate-binding fold (THDP-binding)"/>
    <property type="match status" value="1"/>
</dbReference>
<keyword evidence="6" id="KW-0560">Oxidoreductase</keyword>
<dbReference type="GO" id="GO:0016625">
    <property type="term" value="F:oxidoreductase activity, acting on the aldehyde or oxo group of donors, iron-sulfur protein as acceptor"/>
    <property type="evidence" value="ECO:0007669"/>
    <property type="project" value="UniProtKB-ARBA"/>
</dbReference>
<dbReference type="Gene3D" id="3.40.50.970">
    <property type="match status" value="1"/>
</dbReference>
<evidence type="ECO:0000256" key="9">
    <source>
        <dbReference type="ARBA" id="ARBA00023052"/>
    </source>
</evidence>
<evidence type="ECO:0000256" key="8">
    <source>
        <dbReference type="ARBA" id="ARBA00023014"/>
    </source>
</evidence>
<evidence type="ECO:0000313" key="13">
    <source>
        <dbReference type="Proteomes" id="UP000779900"/>
    </source>
</evidence>
<evidence type="ECO:0000259" key="11">
    <source>
        <dbReference type="Pfam" id="PF12367"/>
    </source>
</evidence>
<evidence type="ECO:0000256" key="7">
    <source>
        <dbReference type="ARBA" id="ARBA00023004"/>
    </source>
</evidence>
<dbReference type="PANTHER" id="PTHR48084">
    <property type="entry name" value="2-OXOGLUTARATE OXIDOREDUCTASE SUBUNIT KORB-RELATED"/>
    <property type="match status" value="1"/>
</dbReference>
<protein>
    <submittedName>
        <fullName evidence="12">2-oxoacid:ferredoxin oxidoreductase subunit beta</fullName>
    </submittedName>
</protein>
<comment type="cofactor">
    <cofactor evidence="1">
        <name>Mg(2+)</name>
        <dbReference type="ChEBI" id="CHEBI:18420"/>
    </cofactor>
</comment>
<dbReference type="EMBL" id="VGIR01000032">
    <property type="protein sequence ID" value="MBM3331498.1"/>
    <property type="molecule type" value="Genomic_DNA"/>
</dbReference>
<keyword evidence="7" id="KW-0408">Iron</keyword>
<evidence type="ECO:0000256" key="2">
    <source>
        <dbReference type="ARBA" id="ARBA00001964"/>
    </source>
</evidence>
<dbReference type="Proteomes" id="UP000779900">
    <property type="component" value="Unassembled WGS sequence"/>
</dbReference>
<evidence type="ECO:0000259" key="10">
    <source>
        <dbReference type="Pfam" id="PF02775"/>
    </source>
</evidence>
<comment type="cofactor">
    <cofactor evidence="3">
        <name>[4Fe-4S] cluster</name>
        <dbReference type="ChEBI" id="CHEBI:49883"/>
    </cofactor>
</comment>
<organism evidence="12 13">
    <name type="scientific">candidate division WOR-3 bacterium</name>
    <dbReference type="NCBI Taxonomy" id="2052148"/>
    <lineage>
        <taxon>Bacteria</taxon>
        <taxon>Bacteria division WOR-3</taxon>
    </lineage>
</organism>
<evidence type="ECO:0000256" key="5">
    <source>
        <dbReference type="ARBA" id="ARBA00022842"/>
    </source>
</evidence>
<evidence type="ECO:0000256" key="4">
    <source>
        <dbReference type="ARBA" id="ARBA00022723"/>
    </source>
</evidence>
<evidence type="ECO:0000313" key="12">
    <source>
        <dbReference type="EMBL" id="MBM3331498.1"/>
    </source>
</evidence>
<evidence type="ECO:0000256" key="6">
    <source>
        <dbReference type="ARBA" id="ARBA00023002"/>
    </source>
</evidence>
<gene>
    <name evidence="12" type="ORF">FJY68_06555</name>
</gene>
<dbReference type="InterPro" id="IPR011766">
    <property type="entry name" value="TPP_enzyme_TPP-bd"/>
</dbReference>
<dbReference type="NCBIfam" id="TIGR02177">
    <property type="entry name" value="PorB_KorB"/>
    <property type="match status" value="1"/>
</dbReference>
<keyword evidence="4" id="KW-0479">Metal-binding</keyword>
<name>A0A938BU31_UNCW3</name>
<dbReference type="GO" id="GO:0045333">
    <property type="term" value="P:cellular respiration"/>
    <property type="evidence" value="ECO:0007669"/>
    <property type="project" value="UniProtKB-ARBA"/>
</dbReference>
<dbReference type="InterPro" id="IPR051457">
    <property type="entry name" value="2-oxoacid:Fd_oxidoreductase"/>
</dbReference>
<keyword evidence="5" id="KW-0460">Magnesium</keyword>
<dbReference type="InterPro" id="IPR032686">
    <property type="entry name" value="PFO_beta_C"/>
</dbReference>
<dbReference type="CDD" id="cd03375">
    <property type="entry name" value="TPP_OGFOR"/>
    <property type="match status" value="1"/>
</dbReference>
<dbReference type="InterPro" id="IPR029061">
    <property type="entry name" value="THDP-binding"/>
</dbReference>
<feature type="domain" description="Thiamine pyrophosphate enzyme TPP-binding" evidence="10">
    <location>
        <begin position="60"/>
        <end position="203"/>
    </location>
</feature>
<keyword evidence="9" id="KW-0786">Thiamine pyrophosphate</keyword>
<dbReference type="PANTHER" id="PTHR48084:SF4">
    <property type="entry name" value="2-OXOGLUTARATE OXIDOREDUCTASE SUBUNIT KORB"/>
    <property type="match status" value="1"/>
</dbReference>
<evidence type="ECO:0000256" key="3">
    <source>
        <dbReference type="ARBA" id="ARBA00001966"/>
    </source>
</evidence>
<dbReference type="InterPro" id="IPR011896">
    <property type="entry name" value="OFOB"/>
</dbReference>
<proteinExistence type="predicted"/>
<dbReference type="Pfam" id="PF12367">
    <property type="entry name" value="PFO_beta_C"/>
    <property type="match status" value="1"/>
</dbReference>
<comment type="cofactor">
    <cofactor evidence="2">
        <name>thiamine diphosphate</name>
        <dbReference type="ChEBI" id="CHEBI:58937"/>
    </cofactor>
</comment>
<feature type="domain" description="Pyruvate ferredoxin oxidoreductase beta subunit C-terminal" evidence="11">
    <location>
        <begin position="207"/>
        <end position="268"/>
    </location>
</feature>
<dbReference type="AlphaFoldDB" id="A0A938BU31"/>
<dbReference type="GO" id="GO:0051536">
    <property type="term" value="F:iron-sulfur cluster binding"/>
    <property type="evidence" value="ECO:0007669"/>
    <property type="project" value="UniProtKB-KW"/>
</dbReference>
<reference evidence="12" key="1">
    <citation type="submission" date="2019-03" db="EMBL/GenBank/DDBJ databases">
        <title>Lake Tanganyika Metagenome-Assembled Genomes (MAGs).</title>
        <authorList>
            <person name="Tran P."/>
        </authorList>
    </citation>
    <scope>NUCLEOTIDE SEQUENCE</scope>
    <source>
        <strain evidence="12">K_DeepCast_150m_m2_040</strain>
    </source>
</reference>
<sequence>MRIAAERTLAEEWAVPKDVDVAWCPGCGNFGIREAVKLALSELGLKPEQSCFVSGIGQAAKAPHYIRCNLFNGLHGRTLPVAAGVKLANPGLVVLAEGGDGDGYAEGGNHFLHALRRNVNMTYLVHDNQIYGLTKGQTSPTSEPGMKTRTTPCGAIEPAFRPLALAVMMDAGFVARGFCARPRQLADIIKLAVQHRGFSLVEILQNCVSFNHVNTAKWYSHRIYDLADEKHDPTDRDKAYHKALEWGDRIPVGVIYRSGRKSYDELLGETLGPRLSDPDRIPDLLDELLGQFQ</sequence>